<dbReference type="PANTHER" id="PTHR42794">
    <property type="entry name" value="HEMIN IMPORT ATP-BINDING PROTEIN HMUV"/>
    <property type="match status" value="1"/>
</dbReference>
<protein>
    <submittedName>
        <fullName evidence="6">ABC transporter</fullName>
    </submittedName>
</protein>
<dbReference type="InterPro" id="IPR003593">
    <property type="entry name" value="AAA+_ATPase"/>
</dbReference>
<reference evidence="6 7" key="1">
    <citation type="submission" date="2015-06" db="EMBL/GenBank/DDBJ databases">
        <title>Genome sequencing of Thermotogales isolates from hydrothermal vents.</title>
        <authorList>
            <person name="Haverkamp T.H."/>
            <person name="Kublanov I.V."/>
            <person name="Nesbo C.L."/>
        </authorList>
    </citation>
    <scope>NUCLEOTIDE SEQUENCE [LARGE SCALE GENOMIC DNA]</scope>
    <source>
        <strain evidence="7">ik275mar</strain>
    </source>
</reference>
<evidence type="ECO:0000313" key="7">
    <source>
        <dbReference type="Proteomes" id="UP000242616"/>
    </source>
</evidence>
<feature type="domain" description="ABC transporter" evidence="5">
    <location>
        <begin position="1"/>
        <end position="238"/>
    </location>
</feature>
<accession>A0ABX3IJG7</accession>
<dbReference type="InterPro" id="IPR017871">
    <property type="entry name" value="ABC_transporter-like_CS"/>
</dbReference>
<evidence type="ECO:0000256" key="2">
    <source>
        <dbReference type="ARBA" id="ARBA00022741"/>
    </source>
</evidence>
<keyword evidence="4" id="KW-1278">Translocase</keyword>
<gene>
    <name evidence="6" type="ORF">XJ44_07270</name>
</gene>
<evidence type="ECO:0000256" key="3">
    <source>
        <dbReference type="ARBA" id="ARBA00022840"/>
    </source>
</evidence>
<keyword evidence="3" id="KW-0067">ATP-binding</keyword>
<dbReference type="RefSeq" id="WP_077198560.1">
    <property type="nucleotide sequence ID" value="NZ_LBFC01000022.1"/>
</dbReference>
<dbReference type="Proteomes" id="UP000242616">
    <property type="component" value="Unassembled WGS sequence"/>
</dbReference>
<evidence type="ECO:0000256" key="1">
    <source>
        <dbReference type="ARBA" id="ARBA00022448"/>
    </source>
</evidence>
<evidence type="ECO:0000256" key="4">
    <source>
        <dbReference type="ARBA" id="ARBA00022967"/>
    </source>
</evidence>
<dbReference type="PROSITE" id="PS50893">
    <property type="entry name" value="ABC_TRANSPORTER_2"/>
    <property type="match status" value="1"/>
</dbReference>
<dbReference type="CDD" id="cd03214">
    <property type="entry name" value="ABC_Iron-Siderophores_B12_Hemin"/>
    <property type="match status" value="1"/>
</dbReference>
<dbReference type="EMBL" id="LBFC01000022">
    <property type="protein sequence ID" value="ONN26667.1"/>
    <property type="molecule type" value="Genomic_DNA"/>
</dbReference>
<evidence type="ECO:0000259" key="5">
    <source>
        <dbReference type="PROSITE" id="PS50893"/>
    </source>
</evidence>
<organism evidence="6 7">
    <name type="scientific">Thermosipho affectus</name>
    <dbReference type="NCBI Taxonomy" id="660294"/>
    <lineage>
        <taxon>Bacteria</taxon>
        <taxon>Thermotogati</taxon>
        <taxon>Thermotogota</taxon>
        <taxon>Thermotogae</taxon>
        <taxon>Thermotogales</taxon>
        <taxon>Fervidobacteriaceae</taxon>
        <taxon>Thermosipho</taxon>
    </lineage>
</organism>
<name>A0ABX3IJG7_9BACT</name>
<keyword evidence="7" id="KW-1185">Reference proteome</keyword>
<sequence length="254" mass="28880">MKTILETKNICFEYENFKLKNINISLKHGDFVGIIGPNGSGKSTTLKLITKLIKPKSGKVFIFGKNLEKASRSFIASKVSFVRQEFNPTFEFKVKDIIELGAIHIKKSFFNTVNDSSKIKKCLAMVELTGYENRYFSTLSGGEQRRVLIARSLFQETPIIIVDELTAHLDISHAIQIVEILKKLTESGKSILAAFHNINIASKYCNYLYALKDGELIFQGTPKDVINKENIKKLYNKEFYILNHPVYNYPVVTV</sequence>
<proteinExistence type="predicted"/>
<dbReference type="PANTHER" id="PTHR42794:SF1">
    <property type="entry name" value="HEMIN IMPORT ATP-BINDING PROTEIN HMUV"/>
    <property type="match status" value="1"/>
</dbReference>
<dbReference type="Gene3D" id="3.40.50.300">
    <property type="entry name" value="P-loop containing nucleotide triphosphate hydrolases"/>
    <property type="match status" value="1"/>
</dbReference>
<evidence type="ECO:0000313" key="6">
    <source>
        <dbReference type="EMBL" id="ONN26667.1"/>
    </source>
</evidence>
<dbReference type="SMART" id="SM00382">
    <property type="entry name" value="AAA"/>
    <property type="match status" value="1"/>
</dbReference>
<dbReference type="Pfam" id="PF00005">
    <property type="entry name" value="ABC_tran"/>
    <property type="match status" value="1"/>
</dbReference>
<dbReference type="SUPFAM" id="SSF52540">
    <property type="entry name" value="P-loop containing nucleoside triphosphate hydrolases"/>
    <property type="match status" value="1"/>
</dbReference>
<keyword evidence="1" id="KW-0813">Transport</keyword>
<keyword evidence="2" id="KW-0547">Nucleotide-binding</keyword>
<dbReference type="InterPro" id="IPR027417">
    <property type="entry name" value="P-loop_NTPase"/>
</dbReference>
<dbReference type="InterPro" id="IPR003439">
    <property type="entry name" value="ABC_transporter-like_ATP-bd"/>
</dbReference>
<dbReference type="PROSITE" id="PS00211">
    <property type="entry name" value="ABC_TRANSPORTER_1"/>
    <property type="match status" value="1"/>
</dbReference>
<comment type="caution">
    <text evidence="6">The sequence shown here is derived from an EMBL/GenBank/DDBJ whole genome shotgun (WGS) entry which is preliminary data.</text>
</comment>